<accession>A0ABS4FSD3</accession>
<name>A0ABS4FSD3_9BACL</name>
<reference evidence="1 2" key="1">
    <citation type="submission" date="2021-03" db="EMBL/GenBank/DDBJ databases">
        <title>Genomic Encyclopedia of Type Strains, Phase IV (KMG-IV): sequencing the most valuable type-strain genomes for metagenomic binning, comparative biology and taxonomic classification.</title>
        <authorList>
            <person name="Goeker M."/>
        </authorList>
    </citation>
    <scope>NUCLEOTIDE SEQUENCE [LARGE SCALE GENOMIC DNA]</scope>
    <source>
        <strain evidence="1 2">DSM 14349</strain>
    </source>
</reference>
<dbReference type="EMBL" id="JAGGKG010000007">
    <property type="protein sequence ID" value="MBP1905233.1"/>
    <property type="molecule type" value="Genomic_DNA"/>
</dbReference>
<protein>
    <recommendedName>
        <fullName evidence="3">Spore coat protein</fullName>
    </recommendedName>
</protein>
<proteinExistence type="predicted"/>
<evidence type="ECO:0000313" key="1">
    <source>
        <dbReference type="EMBL" id="MBP1905233.1"/>
    </source>
</evidence>
<comment type="caution">
    <text evidence="1">The sequence shown here is derived from an EMBL/GenBank/DDBJ whole genome shotgun (WGS) entry which is preliminary data.</text>
</comment>
<keyword evidence="2" id="KW-1185">Reference proteome</keyword>
<evidence type="ECO:0008006" key="3">
    <source>
        <dbReference type="Google" id="ProtNLM"/>
    </source>
</evidence>
<gene>
    <name evidence="1" type="ORF">J2Z32_001861</name>
</gene>
<evidence type="ECO:0000313" key="2">
    <source>
        <dbReference type="Proteomes" id="UP001519272"/>
    </source>
</evidence>
<dbReference type="RefSeq" id="WP_210088867.1">
    <property type="nucleotide sequence ID" value="NZ_JAGGKG010000007.1"/>
</dbReference>
<sequence length="74" mass="8219">MQMQPLSGKELDYISDCLSNEDILIKLCACASTISKEPAIKQVISQQINAHQQHMNTLLDTLTSHQQLAPTTTH</sequence>
<organism evidence="1 2">
    <name type="scientific">Paenibacillus turicensis</name>
    <dbReference type="NCBI Taxonomy" id="160487"/>
    <lineage>
        <taxon>Bacteria</taxon>
        <taxon>Bacillati</taxon>
        <taxon>Bacillota</taxon>
        <taxon>Bacilli</taxon>
        <taxon>Bacillales</taxon>
        <taxon>Paenibacillaceae</taxon>
        <taxon>Paenibacillus</taxon>
    </lineage>
</organism>
<dbReference type="Proteomes" id="UP001519272">
    <property type="component" value="Unassembled WGS sequence"/>
</dbReference>